<evidence type="ECO:0000256" key="1">
    <source>
        <dbReference type="SAM" id="MobiDB-lite"/>
    </source>
</evidence>
<evidence type="ECO:0000313" key="3">
    <source>
        <dbReference type="Proteomes" id="UP000217935"/>
    </source>
</evidence>
<proteinExistence type="predicted"/>
<reference evidence="2 3" key="1">
    <citation type="submission" date="2017-06" db="EMBL/GenBank/DDBJ databases">
        <title>Celeribacter sp. TSPH2 complete genome sequence.</title>
        <authorList>
            <person name="Woo J.-H."/>
            <person name="Kim H.-S."/>
        </authorList>
    </citation>
    <scope>NUCLEOTIDE SEQUENCE [LARGE SCALE GENOMIC DNA]</scope>
    <source>
        <strain evidence="2 3">TSPH2</strain>
    </source>
</reference>
<accession>A0A291GHS3</accession>
<name>A0A291GHS3_9RHOB</name>
<feature type="region of interest" description="Disordered" evidence="1">
    <location>
        <begin position="1"/>
        <end position="42"/>
    </location>
</feature>
<evidence type="ECO:0000313" key="2">
    <source>
        <dbReference type="EMBL" id="ATG49592.1"/>
    </source>
</evidence>
<dbReference type="KEGG" id="ceh:CEW89_19665"/>
<protein>
    <submittedName>
        <fullName evidence="2">Uncharacterized protein</fullName>
    </submittedName>
</protein>
<keyword evidence="3" id="KW-1185">Reference proteome</keyword>
<dbReference type="AlphaFoldDB" id="A0A291GHS3"/>
<dbReference type="Proteomes" id="UP000217935">
    <property type="component" value="Chromosome"/>
</dbReference>
<sequence>MSGPPDGWETPDRSGPHPGVAFLETQAQPHQAETEEQDLSDRRCQIKIDAQADQKEARAQYFAP</sequence>
<organism evidence="2 3">
    <name type="scientific">Celeribacter ethanolicus</name>
    <dbReference type="NCBI Taxonomy" id="1758178"/>
    <lineage>
        <taxon>Bacteria</taxon>
        <taxon>Pseudomonadati</taxon>
        <taxon>Pseudomonadota</taxon>
        <taxon>Alphaproteobacteria</taxon>
        <taxon>Rhodobacterales</taxon>
        <taxon>Roseobacteraceae</taxon>
        <taxon>Celeribacter</taxon>
    </lineage>
</organism>
<gene>
    <name evidence="2" type="ORF">CEW89_19665</name>
</gene>
<dbReference type="EMBL" id="CP022196">
    <property type="protein sequence ID" value="ATG49592.1"/>
    <property type="molecule type" value="Genomic_DNA"/>
</dbReference>